<proteinExistence type="predicted"/>
<dbReference type="Gene3D" id="2.60.40.1180">
    <property type="entry name" value="Golgi alpha-mannosidase II"/>
    <property type="match status" value="1"/>
</dbReference>
<gene>
    <name evidence="4" type="ORF">DHEL01_v204986</name>
</gene>
<feature type="domain" description="Beta-glucuronidase C-terminal" evidence="3">
    <location>
        <begin position="470"/>
        <end position="573"/>
    </location>
</feature>
<evidence type="ECO:0000256" key="1">
    <source>
        <dbReference type="SAM" id="MobiDB-lite"/>
    </source>
</evidence>
<keyword evidence="5" id="KW-1185">Reference proteome</keyword>
<dbReference type="InterPro" id="IPR017853">
    <property type="entry name" value="GH"/>
</dbReference>
<reference evidence="4" key="1">
    <citation type="submission" date="2017-09" db="EMBL/GenBank/DDBJ databases">
        <title>Polyketide synthases of a Diaporthe helianthi virulent isolate.</title>
        <authorList>
            <person name="Baroncelli R."/>
        </authorList>
    </citation>
    <scope>NUCLEOTIDE SEQUENCE [LARGE SCALE GENOMIC DNA]</scope>
    <source>
        <strain evidence="4">7/96</strain>
    </source>
</reference>
<evidence type="ECO:0000259" key="3">
    <source>
        <dbReference type="Pfam" id="PF16862"/>
    </source>
</evidence>
<dbReference type="Gene3D" id="3.20.20.80">
    <property type="entry name" value="Glycosidases"/>
    <property type="match status" value="1"/>
</dbReference>
<name>A0A2P5I2C8_DIAHE</name>
<evidence type="ECO:0000313" key="4">
    <source>
        <dbReference type="EMBL" id="POS76621.1"/>
    </source>
</evidence>
<dbReference type="InterPro" id="IPR052974">
    <property type="entry name" value="GH79_Enzymes"/>
</dbReference>
<dbReference type="PANTHER" id="PTHR36183:SF2">
    <property type="entry name" value="BETA-GLUCURONIDASE C-TERMINAL DOMAIN-CONTAINING PROTEIN"/>
    <property type="match status" value="1"/>
</dbReference>
<dbReference type="EMBL" id="MAVT02000349">
    <property type="protein sequence ID" value="POS76621.1"/>
    <property type="molecule type" value="Genomic_DNA"/>
</dbReference>
<feature type="signal peptide" evidence="2">
    <location>
        <begin position="1"/>
        <end position="19"/>
    </location>
</feature>
<dbReference type="InterPro" id="IPR031728">
    <property type="entry name" value="GlcAase_C"/>
</dbReference>
<dbReference type="PANTHER" id="PTHR36183">
    <property type="entry name" value="BETA-GLUCURONIDASE"/>
    <property type="match status" value="1"/>
</dbReference>
<dbReference type="Pfam" id="PF16862">
    <property type="entry name" value="Glyco_hydro_79C"/>
    <property type="match status" value="1"/>
</dbReference>
<dbReference type="InParanoid" id="A0A2P5I2C8"/>
<dbReference type="SUPFAM" id="SSF51445">
    <property type="entry name" value="(Trans)glycosidases"/>
    <property type="match status" value="1"/>
</dbReference>
<organism evidence="4 5">
    <name type="scientific">Diaporthe helianthi</name>
    <dbReference type="NCBI Taxonomy" id="158607"/>
    <lineage>
        <taxon>Eukaryota</taxon>
        <taxon>Fungi</taxon>
        <taxon>Dikarya</taxon>
        <taxon>Ascomycota</taxon>
        <taxon>Pezizomycotina</taxon>
        <taxon>Sordariomycetes</taxon>
        <taxon>Sordariomycetidae</taxon>
        <taxon>Diaporthales</taxon>
        <taxon>Diaporthaceae</taxon>
        <taxon>Diaporthe</taxon>
    </lineage>
</organism>
<keyword evidence="2" id="KW-0732">Signal</keyword>
<protein>
    <submittedName>
        <fullName evidence="4">Beta-glucuronidase</fullName>
    </submittedName>
</protein>
<dbReference type="InterPro" id="IPR013780">
    <property type="entry name" value="Glyco_hydro_b"/>
</dbReference>
<feature type="chain" id="PRO_5015113027" evidence="2">
    <location>
        <begin position="20"/>
        <end position="576"/>
    </location>
</feature>
<evidence type="ECO:0000313" key="5">
    <source>
        <dbReference type="Proteomes" id="UP000094444"/>
    </source>
</evidence>
<comment type="caution">
    <text evidence="4">The sequence shown here is derived from an EMBL/GenBank/DDBJ whole genome shotgun (WGS) entry which is preliminary data.</text>
</comment>
<feature type="region of interest" description="Disordered" evidence="1">
    <location>
        <begin position="424"/>
        <end position="444"/>
    </location>
</feature>
<dbReference type="OrthoDB" id="2831684at2759"/>
<dbReference type="Proteomes" id="UP000094444">
    <property type="component" value="Unassembled WGS sequence"/>
</dbReference>
<accession>A0A2P5I2C8</accession>
<sequence length="576" mass="63073">MLPSLVFPTVSTLLPLSAALQTGRRSQNNGNPTDVRRDVALNVPLRLYAVKRPIDGSWQSLSIEFSYMADYFGNLTTPNQLSYNLLANLQDLSGSPIIIRAGGSTANVAVFNASQELAVENHWNGSTNTGLEGARTDQPSLTNIGPAWFEAFQTSPEGTRFIYDLNYRDNSSAGVASTVDVAKRVWDTLGPDLLYAYEISNEMERWGGRYRSDEWGPELYTEEYLRYTDLIEEAIWGGSEDGLQSQPIFQMGTFMGSGNKTINTPWNSEVVLDLGINRKQQIRSTSQHDYHGSNCASTKEISTLRQNLLNHTNMANRAFPHQQMAPYVDETHGVTYVIGETNSISCQGRDGVSNVFGTALWYLDYTLFIASNISAVGGMYFHMGTPYRYSLWAPYEGATNHSALVRPSYYGAWVLATAIGNGKVSSGQNETKTETETAPSSSGAYSPYYSGDGAPKKVVHPLIAEETLTAYALYRTAPSHAIDSVIILNLEPYNSTANYTRPSINVTLPDRIQTNGIVRRLTASGSDVKDFAQTDITFAGRSVSKEGLVGGDEVTETWAPGDSVLVGDAEAVLITF</sequence>
<evidence type="ECO:0000256" key="2">
    <source>
        <dbReference type="SAM" id="SignalP"/>
    </source>
</evidence>
<dbReference type="AlphaFoldDB" id="A0A2P5I2C8"/>